<comment type="similarity">
    <text evidence="8 9">Belongs to the TRAP transporter small permease family.</text>
</comment>
<dbReference type="OrthoDB" id="5567560at2"/>
<keyword evidence="5 9" id="KW-0812">Transmembrane</keyword>
<keyword evidence="12" id="KW-1185">Reference proteome</keyword>
<feature type="transmembrane region" description="Helical" evidence="9">
    <location>
        <begin position="131"/>
        <end position="150"/>
    </location>
</feature>
<dbReference type="Proteomes" id="UP000076830">
    <property type="component" value="Chromosome"/>
</dbReference>
<dbReference type="GO" id="GO:0015740">
    <property type="term" value="P:C4-dicarboxylate transport"/>
    <property type="evidence" value="ECO:0007669"/>
    <property type="project" value="TreeGrafter"/>
</dbReference>
<name>A0A160DTU6_9GAMM</name>
<evidence type="ECO:0000256" key="9">
    <source>
        <dbReference type="RuleBase" id="RU369079"/>
    </source>
</evidence>
<feature type="transmembrane region" description="Helical" evidence="9">
    <location>
        <begin position="90"/>
        <end position="111"/>
    </location>
</feature>
<evidence type="ECO:0000259" key="10">
    <source>
        <dbReference type="Pfam" id="PF04290"/>
    </source>
</evidence>
<evidence type="ECO:0000256" key="5">
    <source>
        <dbReference type="ARBA" id="ARBA00022692"/>
    </source>
</evidence>
<comment type="subcellular location">
    <subcellularLocation>
        <location evidence="1 9">Cell inner membrane</location>
        <topology evidence="1 9">Multi-pass membrane protein</topology>
    </subcellularLocation>
</comment>
<feature type="domain" description="Tripartite ATP-independent periplasmic transporters DctQ component" evidence="10">
    <location>
        <begin position="27"/>
        <end position="153"/>
    </location>
</feature>
<dbReference type="KEGG" id="dko:I596_1402"/>
<proteinExistence type="inferred from homology"/>
<keyword evidence="7 9" id="KW-0472">Membrane</keyword>
<dbReference type="RefSeq" id="WP_067645627.1">
    <property type="nucleotide sequence ID" value="NZ_CP015249.1"/>
</dbReference>
<protein>
    <recommendedName>
        <fullName evidence="9">TRAP transporter small permease protein</fullName>
    </recommendedName>
</protein>
<dbReference type="EMBL" id="CP015249">
    <property type="protein sequence ID" value="ANB17430.1"/>
    <property type="molecule type" value="Genomic_DNA"/>
</dbReference>
<organism evidence="11 12">
    <name type="scientific">Dokdonella koreensis DS-123</name>
    <dbReference type="NCBI Taxonomy" id="1300342"/>
    <lineage>
        <taxon>Bacteria</taxon>
        <taxon>Pseudomonadati</taxon>
        <taxon>Pseudomonadota</taxon>
        <taxon>Gammaproteobacteria</taxon>
        <taxon>Lysobacterales</taxon>
        <taxon>Rhodanobacteraceae</taxon>
        <taxon>Dokdonella</taxon>
    </lineage>
</organism>
<feature type="transmembrane region" description="Helical" evidence="9">
    <location>
        <begin position="20"/>
        <end position="40"/>
    </location>
</feature>
<dbReference type="AlphaFoldDB" id="A0A160DTU6"/>
<evidence type="ECO:0000256" key="4">
    <source>
        <dbReference type="ARBA" id="ARBA00022519"/>
    </source>
</evidence>
<feature type="transmembrane region" description="Helical" evidence="9">
    <location>
        <begin position="52"/>
        <end position="69"/>
    </location>
</feature>
<evidence type="ECO:0000256" key="8">
    <source>
        <dbReference type="ARBA" id="ARBA00038436"/>
    </source>
</evidence>
<gene>
    <name evidence="11" type="ORF">I596_1402</name>
</gene>
<evidence type="ECO:0000256" key="2">
    <source>
        <dbReference type="ARBA" id="ARBA00022448"/>
    </source>
</evidence>
<evidence type="ECO:0000256" key="3">
    <source>
        <dbReference type="ARBA" id="ARBA00022475"/>
    </source>
</evidence>
<keyword evidence="4 9" id="KW-0997">Cell inner membrane</keyword>
<dbReference type="GO" id="GO:0022857">
    <property type="term" value="F:transmembrane transporter activity"/>
    <property type="evidence" value="ECO:0007669"/>
    <property type="project" value="UniProtKB-UniRule"/>
</dbReference>
<dbReference type="InterPro" id="IPR007387">
    <property type="entry name" value="TRAP_DctQ"/>
</dbReference>
<dbReference type="PANTHER" id="PTHR35011:SF2">
    <property type="entry name" value="2,3-DIKETO-L-GULONATE TRAP TRANSPORTER SMALL PERMEASE PROTEIN YIAM"/>
    <property type="match status" value="1"/>
</dbReference>
<dbReference type="STRING" id="1300342.I596_1402"/>
<comment type="function">
    <text evidence="9">Part of the tripartite ATP-independent periplasmic (TRAP) transport system.</text>
</comment>
<dbReference type="InterPro" id="IPR055348">
    <property type="entry name" value="DctQ"/>
</dbReference>
<keyword evidence="3" id="KW-1003">Cell membrane</keyword>
<accession>A0A160DTU6</accession>
<comment type="subunit">
    <text evidence="9">The complex comprises the extracytoplasmic solute receptor protein and the two transmembrane proteins.</text>
</comment>
<dbReference type="GO" id="GO:0005886">
    <property type="term" value="C:plasma membrane"/>
    <property type="evidence" value="ECO:0007669"/>
    <property type="project" value="UniProtKB-SubCell"/>
</dbReference>
<keyword evidence="6 9" id="KW-1133">Transmembrane helix</keyword>
<evidence type="ECO:0000313" key="12">
    <source>
        <dbReference type="Proteomes" id="UP000076830"/>
    </source>
</evidence>
<keyword evidence="2 9" id="KW-0813">Transport</keyword>
<dbReference type="PANTHER" id="PTHR35011">
    <property type="entry name" value="2,3-DIKETO-L-GULONATE TRAP TRANSPORTER SMALL PERMEASE PROTEIN YIAM"/>
    <property type="match status" value="1"/>
</dbReference>
<evidence type="ECO:0000313" key="11">
    <source>
        <dbReference type="EMBL" id="ANB17430.1"/>
    </source>
</evidence>
<dbReference type="Pfam" id="PF04290">
    <property type="entry name" value="DctQ"/>
    <property type="match status" value="1"/>
</dbReference>
<evidence type="ECO:0000256" key="7">
    <source>
        <dbReference type="ARBA" id="ARBA00023136"/>
    </source>
</evidence>
<reference evidence="11 12" key="1">
    <citation type="submission" date="2016-04" db="EMBL/GenBank/DDBJ databases">
        <title>Complete genome sequence of Dokdonella koreensis DS-123T.</title>
        <authorList>
            <person name="Kim J.F."/>
            <person name="Lee H."/>
            <person name="Kwak M.-J."/>
        </authorList>
    </citation>
    <scope>NUCLEOTIDE SEQUENCE [LARGE SCALE GENOMIC DNA]</scope>
    <source>
        <strain evidence="11 12">DS-123</strain>
    </source>
</reference>
<sequence>MSPGARRALAWLHRFEDGLIAVAVLVLVLVAGAQIVLRNLFETGIAWADPMLRALVLWTAMLGALAAARENRHIGLDIVTYFARGRFARVLRVIALGFAAVLSGLMAWYSITLVQLDLDSGAKAFAGVPVWLVEAILPVGFALLALRLAVQALLPPPNHAPVPEIAP</sequence>
<evidence type="ECO:0000256" key="1">
    <source>
        <dbReference type="ARBA" id="ARBA00004429"/>
    </source>
</evidence>
<evidence type="ECO:0000256" key="6">
    <source>
        <dbReference type="ARBA" id="ARBA00022989"/>
    </source>
</evidence>